<sequence length="143" mass="16291">MKTFLIFLCLLLSTGVYSQEFKQLDDAKINHQQLQFVKKFVADYFAEQAAGGYYAFSDNTATDAMSNALSASKQKTVYDQLTSAFGAFKSFSYVQTWVDNNSHLTIYRFKGTFGTNNFLEIRVVMNYQGKIAGFFIKPWSETL</sequence>
<keyword evidence="4" id="KW-1185">Reference proteome</keyword>
<dbReference type="RefSeq" id="WP_183412363.1">
    <property type="nucleotide sequence ID" value="NZ_JACHYB010000001.1"/>
</dbReference>
<evidence type="ECO:0000256" key="1">
    <source>
        <dbReference type="SAM" id="SignalP"/>
    </source>
</evidence>
<evidence type="ECO:0000259" key="2">
    <source>
        <dbReference type="Pfam" id="PF13026"/>
    </source>
</evidence>
<name>A0A7W5H1K6_9PORP</name>
<protein>
    <recommendedName>
        <fullName evidence="2">DUF3887 domain-containing protein</fullName>
    </recommendedName>
</protein>
<dbReference type="EMBL" id="JACHYB010000001">
    <property type="protein sequence ID" value="MBB3186471.1"/>
    <property type="molecule type" value="Genomic_DNA"/>
</dbReference>
<organism evidence="3 4">
    <name type="scientific">Microbacter margulisiae</name>
    <dbReference type="NCBI Taxonomy" id="1350067"/>
    <lineage>
        <taxon>Bacteria</taxon>
        <taxon>Pseudomonadati</taxon>
        <taxon>Bacteroidota</taxon>
        <taxon>Bacteroidia</taxon>
        <taxon>Bacteroidales</taxon>
        <taxon>Porphyromonadaceae</taxon>
        <taxon>Microbacter</taxon>
    </lineage>
</organism>
<reference evidence="3 4" key="1">
    <citation type="submission" date="2020-08" db="EMBL/GenBank/DDBJ databases">
        <title>Genomic Encyclopedia of Type Strains, Phase IV (KMG-IV): sequencing the most valuable type-strain genomes for metagenomic binning, comparative biology and taxonomic classification.</title>
        <authorList>
            <person name="Goeker M."/>
        </authorList>
    </citation>
    <scope>NUCLEOTIDE SEQUENCE [LARGE SCALE GENOMIC DNA]</scope>
    <source>
        <strain evidence="3 4">DSM 27471</strain>
    </source>
</reference>
<feature type="signal peptide" evidence="1">
    <location>
        <begin position="1"/>
        <end position="18"/>
    </location>
</feature>
<dbReference type="InterPro" id="IPR024981">
    <property type="entry name" value="DUF3887"/>
</dbReference>
<comment type="caution">
    <text evidence="3">The sequence shown here is derived from an EMBL/GenBank/DDBJ whole genome shotgun (WGS) entry which is preliminary data.</text>
</comment>
<evidence type="ECO:0000313" key="3">
    <source>
        <dbReference type="EMBL" id="MBB3186471.1"/>
    </source>
</evidence>
<accession>A0A7W5H1K6</accession>
<evidence type="ECO:0000313" key="4">
    <source>
        <dbReference type="Proteomes" id="UP000544222"/>
    </source>
</evidence>
<keyword evidence="1" id="KW-0732">Signal</keyword>
<feature type="chain" id="PRO_5031356334" description="DUF3887 domain-containing protein" evidence="1">
    <location>
        <begin position="19"/>
        <end position="143"/>
    </location>
</feature>
<dbReference type="Pfam" id="PF13026">
    <property type="entry name" value="DUF3887"/>
    <property type="match status" value="1"/>
</dbReference>
<feature type="domain" description="DUF3887" evidence="2">
    <location>
        <begin position="59"/>
        <end position="134"/>
    </location>
</feature>
<gene>
    <name evidence="3" type="ORF">FHX64_000634</name>
</gene>
<dbReference type="Gene3D" id="3.10.450.590">
    <property type="match status" value="1"/>
</dbReference>
<proteinExistence type="predicted"/>
<dbReference type="Proteomes" id="UP000544222">
    <property type="component" value="Unassembled WGS sequence"/>
</dbReference>
<dbReference type="AlphaFoldDB" id="A0A7W5H1K6"/>